<dbReference type="HOGENOM" id="CLU_009583_2_5_0"/>
<dbReference type="STRING" id="926566.Terro_1245"/>
<sequence length="392" mass="43410">MSTQTLVTESESSAAIQSKQRSVLFLIDQLTELGGAERMMFALADALPRHGYQVTVVTLRDQVSEEAHKLARDIVVLPIHSCFSLEGLRAIRTLVRMMREREVSLVQTYCESSDLIGVFAARLAGVHNLCSSRRDMGILRSLKHRVAYKFLAPLYTRVIAVSDGVAERHRQMDGLAAGRMAVIRNGVDLDRYRLKSDATRILPQLGIPTNMLLVTTVANVNRWKGLDVFLKAAALVRQRNADVHFAIAGDWTDGQHLKELRALAEQLCVTEYVHFLGHVDDVPSLLRASDVFLLLSRSEGFPNVVIEAMAASLPVIATDVGGTREALLDGVTGYLVADQDHHAAAQHMISLLSHANKRRLMGAAGRQLVEENFSIQTMVKRHMEVYDAILAK</sequence>
<dbReference type="Pfam" id="PF00534">
    <property type="entry name" value="Glycos_transf_1"/>
    <property type="match status" value="1"/>
</dbReference>
<organism evidence="3 4">
    <name type="scientific">Terriglobus roseus (strain DSM 18391 / NRRL B-41598 / KBS 63)</name>
    <dbReference type="NCBI Taxonomy" id="926566"/>
    <lineage>
        <taxon>Bacteria</taxon>
        <taxon>Pseudomonadati</taxon>
        <taxon>Acidobacteriota</taxon>
        <taxon>Terriglobia</taxon>
        <taxon>Terriglobales</taxon>
        <taxon>Acidobacteriaceae</taxon>
        <taxon>Terriglobus</taxon>
    </lineage>
</organism>
<evidence type="ECO:0000259" key="1">
    <source>
        <dbReference type="Pfam" id="PF00534"/>
    </source>
</evidence>
<dbReference type="eggNOG" id="COG0438">
    <property type="taxonomic scope" value="Bacteria"/>
</dbReference>
<keyword evidence="3" id="KW-0808">Transferase</keyword>
<dbReference type="InterPro" id="IPR001296">
    <property type="entry name" value="Glyco_trans_1"/>
</dbReference>
<dbReference type="Pfam" id="PF13439">
    <property type="entry name" value="Glyco_transf_4"/>
    <property type="match status" value="1"/>
</dbReference>
<keyword evidence="4" id="KW-1185">Reference proteome</keyword>
<dbReference type="Proteomes" id="UP000006056">
    <property type="component" value="Chromosome"/>
</dbReference>
<dbReference type="RefSeq" id="WP_014785124.1">
    <property type="nucleotide sequence ID" value="NC_018014.1"/>
</dbReference>
<reference evidence="3 4" key="1">
    <citation type="submission" date="2012-06" db="EMBL/GenBank/DDBJ databases">
        <title>Complete genome of Terriglobus roseus DSM 18391.</title>
        <authorList>
            <consortium name="US DOE Joint Genome Institute (JGI-PGF)"/>
            <person name="Lucas S."/>
            <person name="Copeland A."/>
            <person name="Lapidus A."/>
            <person name="Glavina del Rio T."/>
            <person name="Dalin E."/>
            <person name="Tice H."/>
            <person name="Bruce D."/>
            <person name="Goodwin L."/>
            <person name="Pitluck S."/>
            <person name="Peters L."/>
            <person name="Mikhailova N."/>
            <person name="Munk A.C.C."/>
            <person name="Kyrpides N."/>
            <person name="Mavromatis K."/>
            <person name="Ivanova N."/>
            <person name="Brettin T."/>
            <person name="Detter J.C."/>
            <person name="Han C."/>
            <person name="Larimer F."/>
            <person name="Land M."/>
            <person name="Hauser L."/>
            <person name="Markowitz V."/>
            <person name="Cheng J.-F."/>
            <person name="Hugenholtz P."/>
            <person name="Woyke T."/>
            <person name="Wu D."/>
            <person name="Brambilla E."/>
            <person name="Klenk H.-P."/>
            <person name="Eisen J.A."/>
        </authorList>
    </citation>
    <scope>NUCLEOTIDE SEQUENCE [LARGE SCALE GENOMIC DNA]</scope>
    <source>
        <strain evidence="4">DSM 18391 / NRRL B-41598 / KBS 63</strain>
    </source>
</reference>
<dbReference type="GO" id="GO:0016757">
    <property type="term" value="F:glycosyltransferase activity"/>
    <property type="evidence" value="ECO:0007669"/>
    <property type="project" value="InterPro"/>
</dbReference>
<dbReference type="AlphaFoldDB" id="I3ZE87"/>
<accession>I3ZE87</accession>
<dbReference type="OrthoDB" id="3199616at2"/>
<protein>
    <submittedName>
        <fullName evidence="3">Glycosyltransferase</fullName>
    </submittedName>
</protein>
<dbReference type="PANTHER" id="PTHR12526:SF630">
    <property type="entry name" value="GLYCOSYLTRANSFERASE"/>
    <property type="match status" value="1"/>
</dbReference>
<dbReference type="KEGG" id="trs:Terro_1245"/>
<feature type="domain" description="Glycosyl transferase family 1" evidence="1">
    <location>
        <begin position="200"/>
        <end position="367"/>
    </location>
</feature>
<dbReference type="PANTHER" id="PTHR12526">
    <property type="entry name" value="GLYCOSYLTRANSFERASE"/>
    <property type="match status" value="1"/>
</dbReference>
<dbReference type="InterPro" id="IPR028098">
    <property type="entry name" value="Glyco_trans_4-like_N"/>
</dbReference>
<gene>
    <name evidence="3" type="ordered locus">Terro_1245</name>
</gene>
<dbReference type="SUPFAM" id="SSF53756">
    <property type="entry name" value="UDP-Glycosyltransferase/glycogen phosphorylase"/>
    <property type="match status" value="1"/>
</dbReference>
<evidence type="ECO:0000313" key="4">
    <source>
        <dbReference type="Proteomes" id="UP000006056"/>
    </source>
</evidence>
<evidence type="ECO:0000259" key="2">
    <source>
        <dbReference type="Pfam" id="PF13439"/>
    </source>
</evidence>
<dbReference type="Gene3D" id="3.40.50.2000">
    <property type="entry name" value="Glycogen Phosphorylase B"/>
    <property type="match status" value="2"/>
</dbReference>
<evidence type="ECO:0000313" key="3">
    <source>
        <dbReference type="EMBL" id="AFL87555.1"/>
    </source>
</evidence>
<name>I3ZE87_TERRK</name>
<dbReference type="EMBL" id="CP003379">
    <property type="protein sequence ID" value="AFL87555.1"/>
    <property type="molecule type" value="Genomic_DNA"/>
</dbReference>
<proteinExistence type="predicted"/>
<feature type="domain" description="Glycosyltransferase subfamily 4-like N-terminal" evidence="2">
    <location>
        <begin position="34"/>
        <end position="191"/>
    </location>
</feature>